<accession>X1DHQ5</accession>
<name>X1DHQ5_9ZZZZ</name>
<sequence length="171" mass="20109">PIYYNDKKNKYILELTNNLDFISGSILSGTLDKMLIILGNENEIEGKKLIARFFEKNGVIHILIGNFSDKDSDWIFNQVSWFFNDMLHKDKINIKRLAEIDRREISIKMNIFLNYMEEAVELKVKFEKPNFNYIDNWLRIDYFGISSETVGVISLLLDKEDVLKFGKQKSL</sequence>
<feature type="non-terminal residue" evidence="1">
    <location>
        <position position="1"/>
    </location>
</feature>
<comment type="caution">
    <text evidence="1">The sequence shown here is derived from an EMBL/GenBank/DDBJ whole genome shotgun (WGS) entry which is preliminary data.</text>
</comment>
<reference evidence="1" key="1">
    <citation type="journal article" date="2014" name="Front. Microbiol.">
        <title>High frequency of phylogenetically diverse reductive dehalogenase-homologous genes in deep subseafloor sedimentary metagenomes.</title>
        <authorList>
            <person name="Kawai M."/>
            <person name="Futagami T."/>
            <person name="Toyoda A."/>
            <person name="Takaki Y."/>
            <person name="Nishi S."/>
            <person name="Hori S."/>
            <person name="Arai W."/>
            <person name="Tsubouchi T."/>
            <person name="Morono Y."/>
            <person name="Uchiyama I."/>
            <person name="Ito T."/>
            <person name="Fujiyama A."/>
            <person name="Inagaki F."/>
            <person name="Takami H."/>
        </authorList>
    </citation>
    <scope>NUCLEOTIDE SEQUENCE</scope>
    <source>
        <strain evidence="1">Expedition CK06-06</strain>
    </source>
</reference>
<evidence type="ECO:0000313" key="1">
    <source>
        <dbReference type="EMBL" id="GAH04539.1"/>
    </source>
</evidence>
<protein>
    <submittedName>
        <fullName evidence="1">Uncharacterized protein</fullName>
    </submittedName>
</protein>
<dbReference type="AlphaFoldDB" id="X1DHQ5"/>
<proteinExistence type="predicted"/>
<organism evidence="1">
    <name type="scientific">marine sediment metagenome</name>
    <dbReference type="NCBI Taxonomy" id="412755"/>
    <lineage>
        <taxon>unclassified sequences</taxon>
        <taxon>metagenomes</taxon>
        <taxon>ecological metagenomes</taxon>
    </lineage>
</organism>
<dbReference type="EMBL" id="BART01020531">
    <property type="protein sequence ID" value="GAH04539.1"/>
    <property type="molecule type" value="Genomic_DNA"/>
</dbReference>
<gene>
    <name evidence="1" type="ORF">S01H4_38129</name>
</gene>